<dbReference type="EMBL" id="JAEPRD010000001">
    <property type="protein sequence ID" value="KAG2214240.1"/>
    <property type="molecule type" value="Genomic_DNA"/>
</dbReference>
<comment type="caution">
    <text evidence="9">The sequence shown here is derived from an EMBL/GenBank/DDBJ whole genome shotgun (WGS) entry which is preliminary data.</text>
</comment>
<reference evidence="9" key="1">
    <citation type="submission" date="2020-12" db="EMBL/GenBank/DDBJ databases">
        <title>Metabolic potential, ecology and presence of endohyphal bacteria is reflected in genomic diversity of Mucoromycotina.</title>
        <authorList>
            <person name="Muszewska A."/>
            <person name="Okrasinska A."/>
            <person name="Steczkiewicz K."/>
            <person name="Drgas O."/>
            <person name="Orlowska M."/>
            <person name="Perlinska-Lenart U."/>
            <person name="Aleksandrzak-Piekarczyk T."/>
            <person name="Szatraj K."/>
            <person name="Zielenkiewicz U."/>
            <person name="Pilsyk S."/>
            <person name="Malc E."/>
            <person name="Mieczkowski P."/>
            <person name="Kruszewska J.S."/>
            <person name="Biernat P."/>
            <person name="Pawlowska J."/>
        </authorList>
    </citation>
    <scope>NUCLEOTIDE SEQUENCE</scope>
    <source>
        <strain evidence="9">WA0000017839</strain>
    </source>
</reference>
<dbReference type="SMART" id="SM00066">
    <property type="entry name" value="GAL4"/>
    <property type="match status" value="1"/>
</dbReference>
<dbReference type="PROSITE" id="PS50048">
    <property type="entry name" value="ZN2_CY6_FUNGAL_2"/>
    <property type="match status" value="1"/>
</dbReference>
<dbReference type="InterPro" id="IPR007219">
    <property type="entry name" value="XnlR_reg_dom"/>
</dbReference>
<dbReference type="PANTHER" id="PTHR31313">
    <property type="entry name" value="TY1 ENHANCER ACTIVATOR"/>
    <property type="match status" value="1"/>
</dbReference>
<evidence type="ECO:0000259" key="8">
    <source>
        <dbReference type="PROSITE" id="PS50048"/>
    </source>
</evidence>
<evidence type="ECO:0000256" key="6">
    <source>
        <dbReference type="ARBA" id="ARBA00023163"/>
    </source>
</evidence>
<dbReference type="GO" id="GO:0006351">
    <property type="term" value="P:DNA-templated transcription"/>
    <property type="evidence" value="ECO:0007669"/>
    <property type="project" value="InterPro"/>
</dbReference>
<evidence type="ECO:0000256" key="5">
    <source>
        <dbReference type="ARBA" id="ARBA00023125"/>
    </source>
</evidence>
<evidence type="ECO:0000313" key="10">
    <source>
        <dbReference type="Proteomes" id="UP000603453"/>
    </source>
</evidence>
<dbReference type="GO" id="GO:0000981">
    <property type="term" value="F:DNA-binding transcription factor activity, RNA polymerase II-specific"/>
    <property type="evidence" value="ECO:0007669"/>
    <property type="project" value="InterPro"/>
</dbReference>
<dbReference type="Proteomes" id="UP000603453">
    <property type="component" value="Unassembled WGS sequence"/>
</dbReference>
<protein>
    <recommendedName>
        <fullName evidence="8">Zn(2)-C6 fungal-type domain-containing protein</fullName>
    </recommendedName>
</protein>
<dbReference type="CDD" id="cd12148">
    <property type="entry name" value="fungal_TF_MHR"/>
    <property type="match status" value="1"/>
</dbReference>
<dbReference type="InterPro" id="IPR051615">
    <property type="entry name" value="Transcr_Regulatory_Elem"/>
</dbReference>
<dbReference type="Pfam" id="PF00172">
    <property type="entry name" value="Zn_clus"/>
    <property type="match status" value="1"/>
</dbReference>
<dbReference type="CDD" id="cd00067">
    <property type="entry name" value="GAL4"/>
    <property type="match status" value="1"/>
</dbReference>
<evidence type="ECO:0000256" key="7">
    <source>
        <dbReference type="ARBA" id="ARBA00023242"/>
    </source>
</evidence>
<dbReference type="GO" id="GO:0008270">
    <property type="term" value="F:zinc ion binding"/>
    <property type="evidence" value="ECO:0007669"/>
    <property type="project" value="InterPro"/>
</dbReference>
<evidence type="ECO:0000256" key="3">
    <source>
        <dbReference type="ARBA" id="ARBA00022833"/>
    </source>
</evidence>
<accession>A0A8H7RPD4</accession>
<organism evidence="9 10">
    <name type="scientific">Mucor saturninus</name>
    <dbReference type="NCBI Taxonomy" id="64648"/>
    <lineage>
        <taxon>Eukaryota</taxon>
        <taxon>Fungi</taxon>
        <taxon>Fungi incertae sedis</taxon>
        <taxon>Mucoromycota</taxon>
        <taxon>Mucoromycotina</taxon>
        <taxon>Mucoromycetes</taxon>
        <taxon>Mucorales</taxon>
        <taxon>Mucorineae</taxon>
        <taxon>Mucoraceae</taxon>
        <taxon>Mucor</taxon>
    </lineage>
</organism>
<keyword evidence="3" id="KW-0862">Zinc</keyword>
<dbReference type="InterPro" id="IPR036864">
    <property type="entry name" value="Zn2-C6_fun-type_DNA-bd_sf"/>
</dbReference>
<dbReference type="Gene3D" id="4.10.240.10">
    <property type="entry name" value="Zn(2)-C6 fungal-type DNA-binding domain"/>
    <property type="match status" value="1"/>
</dbReference>
<keyword evidence="4" id="KW-0805">Transcription regulation</keyword>
<dbReference type="PANTHER" id="PTHR31313:SF81">
    <property type="entry name" value="TY1 ENHANCER ACTIVATOR"/>
    <property type="match status" value="1"/>
</dbReference>
<evidence type="ECO:0000256" key="1">
    <source>
        <dbReference type="ARBA" id="ARBA00004123"/>
    </source>
</evidence>
<proteinExistence type="predicted"/>
<dbReference type="GO" id="GO:0005634">
    <property type="term" value="C:nucleus"/>
    <property type="evidence" value="ECO:0007669"/>
    <property type="project" value="UniProtKB-SubCell"/>
</dbReference>
<dbReference type="SUPFAM" id="SSF57701">
    <property type="entry name" value="Zn2/Cys6 DNA-binding domain"/>
    <property type="match status" value="1"/>
</dbReference>
<dbReference type="PROSITE" id="PS00463">
    <property type="entry name" value="ZN2_CY6_FUNGAL_1"/>
    <property type="match status" value="1"/>
</dbReference>
<keyword evidence="10" id="KW-1185">Reference proteome</keyword>
<feature type="domain" description="Zn(2)-C6 fungal-type" evidence="8">
    <location>
        <begin position="18"/>
        <end position="47"/>
    </location>
</feature>
<gene>
    <name evidence="9" type="ORF">INT47_000796</name>
</gene>
<sequence length="763" mass="87156">MQHSPYEQREKRLKVSRACFTCRVKKIKCDGLQPCMQCKARSRPCSFSKDGKPDKTQLSSDIYPAVTAMNPTADDPPPCSPKPETWRLKSNELISTSQQLDRLGMMWPGEGKEGRWLVDINLLYNGPEKEAPCRKVPLPTIDSNLITLFFRHRYNVFPILPKAIFYRLLENGDPFINQLLLYSMYCNAAHYSHENAPEANTYYWKAKKLLDDDFDTPTLSTIISLCLLSTFESNRHGPGPHVSKNRSSVYSDMALRLCYDLRLHQRYSFHSTGATPDMNELQKRVYWSCYCLDKVQSLVSGRPCLLPSKHVKIDFPMVLRSDDPTEYEINTCFVEHIKLMQLTERILHLPLPDRQTGTLRSTENEQSVLDLDSQLLLWLKNLPHQLQWTPLANDTNTIPTQPPPNSLVAHLHLVYNYVEIYLLQPHTSLRSSSTCFTIQQRCATVATNLTQLTCAMADQPNFIMSFAFISEAIMAALRVHIIECADEKLSNARHARFMFQRSLRSLKSILHHRVIDRILEFTNTIEKALLDADTGNSSSRNSSPKIHMLSPIIPRTTAATSSTNDTLMDERWSSRFNPYGMISPASSTTSGPAEKSIMTRDEELLRPQIQPIYNSMDPYRAPFTIPTTMKQDERPPVCHEQQHMEMYSNLWSKSSLFPANQHLDNAFISSLKPHRLSNSKTTDELYLWESEPTEEAGKTERVPVLYTPQQTGRYGLGVYASAQQHHTDVIRQHMPGLKSNNLNRPVLLNHHGQVVVASNDTMN</sequence>
<evidence type="ECO:0000256" key="4">
    <source>
        <dbReference type="ARBA" id="ARBA00023015"/>
    </source>
</evidence>
<dbReference type="InterPro" id="IPR001138">
    <property type="entry name" value="Zn2Cys6_DnaBD"/>
</dbReference>
<keyword evidence="6" id="KW-0804">Transcription</keyword>
<keyword evidence="7" id="KW-0539">Nucleus</keyword>
<keyword evidence="5" id="KW-0238">DNA-binding</keyword>
<evidence type="ECO:0000313" key="9">
    <source>
        <dbReference type="EMBL" id="KAG2214240.1"/>
    </source>
</evidence>
<name>A0A8H7RPD4_9FUNG</name>
<dbReference type="SMART" id="SM00906">
    <property type="entry name" value="Fungal_trans"/>
    <property type="match status" value="1"/>
</dbReference>
<dbReference type="OrthoDB" id="4161332at2759"/>
<dbReference type="GO" id="GO:0003677">
    <property type="term" value="F:DNA binding"/>
    <property type="evidence" value="ECO:0007669"/>
    <property type="project" value="UniProtKB-KW"/>
</dbReference>
<dbReference type="AlphaFoldDB" id="A0A8H7RPD4"/>
<comment type="subcellular location">
    <subcellularLocation>
        <location evidence="1">Nucleus</location>
    </subcellularLocation>
</comment>
<dbReference type="Pfam" id="PF04082">
    <property type="entry name" value="Fungal_trans"/>
    <property type="match status" value="1"/>
</dbReference>
<evidence type="ECO:0000256" key="2">
    <source>
        <dbReference type="ARBA" id="ARBA00022723"/>
    </source>
</evidence>
<keyword evidence="2" id="KW-0479">Metal-binding</keyword>